<dbReference type="Pfam" id="PF04839">
    <property type="entry name" value="PSRP-3_Ycf65"/>
    <property type="match status" value="1"/>
</dbReference>
<keyword evidence="4" id="KW-0687">Ribonucleoprotein</keyword>
<reference evidence="7" key="1">
    <citation type="submission" date="2007-06" db="EMBL/GenBank/DDBJ databases">
        <title>Full length cDNA sequences from Sitka Spruce (Picea sitchensis).</title>
        <authorList>
            <person name="Ralph S.G."/>
            <person name="Chun H.E."/>
            <person name="Liao N."/>
            <person name="Ali J."/>
            <person name="Reid K."/>
            <person name="Kolosova N."/>
            <person name="Cooper N."/>
            <person name="Cullis C."/>
            <person name="Jancsik S."/>
            <person name="Moore R."/>
            <person name="Mayo M."/>
            <person name="Wagner S."/>
            <person name="Holt R.A."/>
            <person name="Jones S.J.M."/>
            <person name="Marra M.A."/>
            <person name="Ritland C.E."/>
            <person name="Ritland K."/>
            <person name="Bohlmann J."/>
        </authorList>
    </citation>
    <scope>NUCLEOTIDE SEQUENCE</scope>
    <source>
        <tissue evidence="7">Green portion of the leader tissue</tissue>
    </source>
</reference>
<dbReference type="AlphaFoldDB" id="B8LN27"/>
<name>B8LN27_PICSI</name>
<feature type="chain" id="PRO_5012203794" description="30S ribosomal protein 3, chloroplastic" evidence="6">
    <location>
        <begin position="16"/>
        <end position="205"/>
    </location>
</feature>
<evidence type="ECO:0000256" key="3">
    <source>
        <dbReference type="ARBA" id="ARBA00022980"/>
    </source>
</evidence>
<evidence type="ECO:0000256" key="2">
    <source>
        <dbReference type="ARBA" id="ARBA00011458"/>
    </source>
</evidence>
<keyword evidence="6" id="KW-0732">Signal</keyword>
<organism evidence="7">
    <name type="scientific">Picea sitchensis</name>
    <name type="common">Sitka spruce</name>
    <name type="synonym">Pinus sitchensis</name>
    <dbReference type="NCBI Taxonomy" id="3332"/>
    <lineage>
        <taxon>Eukaryota</taxon>
        <taxon>Viridiplantae</taxon>
        <taxon>Streptophyta</taxon>
        <taxon>Embryophyta</taxon>
        <taxon>Tracheophyta</taxon>
        <taxon>Spermatophyta</taxon>
        <taxon>Pinopsida</taxon>
        <taxon>Pinidae</taxon>
        <taxon>Conifers I</taxon>
        <taxon>Pinales</taxon>
        <taxon>Pinaceae</taxon>
        <taxon>Picea</taxon>
    </lineage>
</organism>
<evidence type="ECO:0000256" key="6">
    <source>
        <dbReference type="SAM" id="SignalP"/>
    </source>
</evidence>
<dbReference type="EMBL" id="EF677216">
    <property type="protein sequence ID" value="ABR17057.1"/>
    <property type="molecule type" value="mRNA"/>
</dbReference>
<evidence type="ECO:0000256" key="1">
    <source>
        <dbReference type="ARBA" id="ARBA00008561"/>
    </source>
</evidence>
<dbReference type="GO" id="GO:0006412">
    <property type="term" value="P:translation"/>
    <property type="evidence" value="ECO:0007669"/>
    <property type="project" value="InterPro"/>
</dbReference>
<comment type="similarity">
    <text evidence="1">Belongs to the chloroplast-specific ribosomal protein cS23 family.</text>
</comment>
<dbReference type="GO" id="GO:1990904">
    <property type="term" value="C:ribonucleoprotein complex"/>
    <property type="evidence" value="ECO:0007669"/>
    <property type="project" value="UniProtKB-KW"/>
</dbReference>
<dbReference type="PANTHER" id="PTHR35108:SF1">
    <property type="entry name" value="OS04G0461100 PROTEIN"/>
    <property type="match status" value="1"/>
</dbReference>
<keyword evidence="3" id="KW-0689">Ribosomal protein</keyword>
<feature type="signal peptide" evidence="6">
    <location>
        <begin position="1"/>
        <end position="15"/>
    </location>
</feature>
<proteinExistence type="evidence at transcript level"/>
<dbReference type="InterPro" id="IPR038447">
    <property type="entry name" value="PSRP-3/Ycf65_sf"/>
</dbReference>
<sequence>MTMTITSAFALGSLSSRLLPSPCNIPSTCTCSPVSSSSYARAIHFRPVQAIISSSVAAASGAITPRIGYGSLIQIPQTEKERGKKNQQCVVLKAAQVEALSEPEPALEEKEKGKVKVVVKTPRKQRVVLKFIWLEKNIGLALDQVVPGHGTISLSPYYFWPRKDAWEELKAKLESISWVSQKRTIILLNQAMDIINLWQQVGSNI</sequence>
<comment type="subunit">
    <text evidence="2">Part of the 30S ribosomal subunit.</text>
</comment>
<dbReference type="GO" id="GO:0003735">
    <property type="term" value="F:structural constituent of ribosome"/>
    <property type="evidence" value="ECO:0007669"/>
    <property type="project" value="InterPro"/>
</dbReference>
<evidence type="ECO:0000256" key="5">
    <source>
        <dbReference type="ARBA" id="ARBA00035379"/>
    </source>
</evidence>
<dbReference type="Gene3D" id="3.30.390.140">
    <property type="match status" value="1"/>
</dbReference>
<dbReference type="GO" id="GO:0005840">
    <property type="term" value="C:ribosome"/>
    <property type="evidence" value="ECO:0007669"/>
    <property type="project" value="UniProtKB-KW"/>
</dbReference>
<accession>B8LN27</accession>
<dbReference type="InterPro" id="IPR006924">
    <property type="entry name" value="Ribosomal_cS23-like"/>
</dbReference>
<dbReference type="PANTHER" id="PTHR35108">
    <property type="entry name" value="30S RIBOSOMAL PROTEIN 3, CHLOROPLASTIC"/>
    <property type="match status" value="1"/>
</dbReference>
<evidence type="ECO:0000313" key="7">
    <source>
        <dbReference type="EMBL" id="ABR17057.1"/>
    </source>
</evidence>
<evidence type="ECO:0000256" key="4">
    <source>
        <dbReference type="ARBA" id="ARBA00023274"/>
    </source>
</evidence>
<protein>
    <recommendedName>
        <fullName evidence="5">30S ribosomal protein 3, chloroplastic</fullName>
    </recommendedName>
</protein>